<dbReference type="InterPro" id="IPR029063">
    <property type="entry name" value="SAM-dependent_MTases_sf"/>
</dbReference>
<accession>A0A6P1VU46</accession>
<dbReference type="AlphaFoldDB" id="A0A6P1VU46"/>
<keyword evidence="1" id="KW-0808">Transferase</keyword>
<proteinExistence type="predicted"/>
<dbReference type="GO" id="GO:0008168">
    <property type="term" value="F:methyltransferase activity"/>
    <property type="evidence" value="ECO:0007669"/>
    <property type="project" value="UniProtKB-KW"/>
</dbReference>
<evidence type="ECO:0000313" key="1">
    <source>
        <dbReference type="EMBL" id="QHV95267.1"/>
    </source>
</evidence>
<dbReference type="SUPFAM" id="SSF53335">
    <property type="entry name" value="S-adenosyl-L-methionine-dependent methyltransferases"/>
    <property type="match status" value="1"/>
</dbReference>
<dbReference type="Gene3D" id="3.40.50.150">
    <property type="entry name" value="Vaccinia Virus protein VP39"/>
    <property type="match status" value="1"/>
</dbReference>
<evidence type="ECO:0000313" key="2">
    <source>
        <dbReference type="Proteomes" id="UP000464577"/>
    </source>
</evidence>
<name>A0A6P1VU46_9BACT</name>
<keyword evidence="1" id="KW-0489">Methyltransferase</keyword>
<dbReference type="KEGG" id="senf:GJR95_09685"/>
<dbReference type="EMBL" id="CP045997">
    <property type="protein sequence ID" value="QHV95267.1"/>
    <property type="molecule type" value="Genomic_DNA"/>
</dbReference>
<organism evidence="1 2">
    <name type="scientific">Spirosoma endbachense</name>
    <dbReference type="NCBI Taxonomy" id="2666025"/>
    <lineage>
        <taxon>Bacteria</taxon>
        <taxon>Pseudomonadati</taxon>
        <taxon>Bacteroidota</taxon>
        <taxon>Cytophagia</taxon>
        <taxon>Cytophagales</taxon>
        <taxon>Cytophagaceae</taxon>
        <taxon>Spirosoma</taxon>
    </lineage>
</organism>
<dbReference type="Pfam" id="PF13489">
    <property type="entry name" value="Methyltransf_23"/>
    <property type="match status" value="1"/>
</dbReference>
<gene>
    <name evidence="1" type="ORF">GJR95_09685</name>
</gene>
<protein>
    <submittedName>
        <fullName evidence="1">Methyltransferase domain-containing protein</fullName>
    </submittedName>
</protein>
<reference evidence="1 2" key="1">
    <citation type="submission" date="2019-11" db="EMBL/GenBank/DDBJ databases">
        <title>Spirosoma endbachense sp. nov., isolated from a natural salt meadow.</title>
        <authorList>
            <person name="Rojas J."/>
            <person name="Ambika Manirajan B."/>
            <person name="Ratering S."/>
            <person name="Suarez C."/>
            <person name="Geissler-Plaum R."/>
            <person name="Schnell S."/>
        </authorList>
    </citation>
    <scope>NUCLEOTIDE SEQUENCE [LARGE SCALE GENOMIC DNA]</scope>
    <source>
        <strain evidence="1 2">I-24</strain>
    </source>
</reference>
<dbReference type="Proteomes" id="UP000464577">
    <property type="component" value="Chromosome"/>
</dbReference>
<sequence length="255" mass="29273">MSMKSGIINLLDKLGFIVFTKKTIKSYKVARLESVHPMLNGKGNFLKARGNGGLRQKLVAERKTSWLEIGCGGTFDENFTYVDLFPETVVSQKGRYFRMDMVNATDSALERLGKFDLIRMQHVFEHFTPESGRVVLDNCAKLLNSGGYVLISTPDLKKYIEFYLSGQIRENYDWALNRIPKDSPNSFYFSIFSHSLPFEKHEWCYDAEGLIYQLEQSGRFTNIREITLDNELANIPFTHNRPNEDVCVIAQLKSV</sequence>
<keyword evidence="2" id="KW-1185">Reference proteome</keyword>
<dbReference type="GO" id="GO:0032259">
    <property type="term" value="P:methylation"/>
    <property type="evidence" value="ECO:0007669"/>
    <property type="project" value="UniProtKB-KW"/>
</dbReference>